<evidence type="ECO:0000313" key="1">
    <source>
        <dbReference type="EMBL" id="MPC75759.1"/>
    </source>
</evidence>
<accession>A0A5B7I1I0</accession>
<comment type="caution">
    <text evidence="1">The sequence shown here is derived from an EMBL/GenBank/DDBJ whole genome shotgun (WGS) entry which is preliminary data.</text>
</comment>
<protein>
    <submittedName>
        <fullName evidence="1">Uncharacterized protein</fullName>
    </submittedName>
</protein>
<keyword evidence="2" id="KW-1185">Reference proteome</keyword>
<dbReference type="EMBL" id="VSRR010041797">
    <property type="protein sequence ID" value="MPC75759.1"/>
    <property type="molecule type" value="Genomic_DNA"/>
</dbReference>
<name>A0A5B7I1I0_PORTR</name>
<dbReference type="AlphaFoldDB" id="A0A5B7I1I0"/>
<evidence type="ECO:0000313" key="2">
    <source>
        <dbReference type="Proteomes" id="UP000324222"/>
    </source>
</evidence>
<dbReference type="Proteomes" id="UP000324222">
    <property type="component" value="Unassembled WGS sequence"/>
</dbReference>
<sequence>MPTQDKYTNTTTQDHAVLLTDTGTLSQEGACRGLRGADSPPSMRKTPMKTWLFICAISERSPHKRTQCLKRRALDFFCGSGIMYCTKKLCTGVGQLRACSNSNTLDKVYTHLRFTVH</sequence>
<organism evidence="1 2">
    <name type="scientific">Portunus trituberculatus</name>
    <name type="common">Swimming crab</name>
    <name type="synonym">Neptunus trituberculatus</name>
    <dbReference type="NCBI Taxonomy" id="210409"/>
    <lineage>
        <taxon>Eukaryota</taxon>
        <taxon>Metazoa</taxon>
        <taxon>Ecdysozoa</taxon>
        <taxon>Arthropoda</taxon>
        <taxon>Crustacea</taxon>
        <taxon>Multicrustacea</taxon>
        <taxon>Malacostraca</taxon>
        <taxon>Eumalacostraca</taxon>
        <taxon>Eucarida</taxon>
        <taxon>Decapoda</taxon>
        <taxon>Pleocyemata</taxon>
        <taxon>Brachyura</taxon>
        <taxon>Eubrachyura</taxon>
        <taxon>Portunoidea</taxon>
        <taxon>Portunidae</taxon>
        <taxon>Portuninae</taxon>
        <taxon>Portunus</taxon>
    </lineage>
</organism>
<proteinExistence type="predicted"/>
<reference evidence="1 2" key="1">
    <citation type="submission" date="2019-05" db="EMBL/GenBank/DDBJ databases">
        <title>Another draft genome of Portunus trituberculatus and its Hox gene families provides insights of decapod evolution.</title>
        <authorList>
            <person name="Jeong J.-H."/>
            <person name="Song I."/>
            <person name="Kim S."/>
            <person name="Choi T."/>
            <person name="Kim D."/>
            <person name="Ryu S."/>
            <person name="Kim W."/>
        </authorList>
    </citation>
    <scope>NUCLEOTIDE SEQUENCE [LARGE SCALE GENOMIC DNA]</scope>
    <source>
        <tissue evidence="1">Muscle</tissue>
    </source>
</reference>
<gene>
    <name evidence="1" type="ORF">E2C01_070153</name>
</gene>